<name>A0A0P0X4P2_ORYSJ</name>
<dbReference type="Gramene" id="Os07t0281351-00">
    <property type="protein sequence ID" value="Os07t0281351-00"/>
    <property type="gene ID" value="Os07g0281351"/>
</dbReference>
<evidence type="ECO:0000256" key="1">
    <source>
        <dbReference type="SAM" id="MobiDB-lite"/>
    </source>
</evidence>
<dbReference type="AlphaFoldDB" id="A0A0P0X4P2"/>
<proteinExistence type="predicted"/>
<feature type="compositionally biased region" description="Acidic residues" evidence="1">
    <location>
        <begin position="77"/>
        <end position="87"/>
    </location>
</feature>
<keyword evidence="3" id="KW-1185">Reference proteome</keyword>
<gene>
    <name evidence="2" type="ordered locus">Os07g0281351</name>
    <name evidence="2" type="ORF">OSNPB_070281351</name>
</gene>
<reference evidence="2 3" key="2">
    <citation type="journal article" date="2013" name="Plant Cell Physiol.">
        <title>Rice Annotation Project Database (RAP-DB): an integrative and interactive database for rice genomics.</title>
        <authorList>
            <person name="Sakai H."/>
            <person name="Lee S.S."/>
            <person name="Tanaka T."/>
            <person name="Numa H."/>
            <person name="Kim J."/>
            <person name="Kawahara Y."/>
            <person name="Wakimoto H."/>
            <person name="Yang C.C."/>
            <person name="Iwamoto M."/>
            <person name="Abe T."/>
            <person name="Yamada Y."/>
            <person name="Muto A."/>
            <person name="Inokuchi H."/>
            <person name="Ikemura T."/>
            <person name="Matsumoto T."/>
            <person name="Sasaki T."/>
            <person name="Itoh T."/>
        </authorList>
    </citation>
    <scope>NUCLEOTIDE SEQUENCE [LARGE SCALE GENOMIC DNA]</scope>
    <source>
        <strain evidence="3">cv. Nipponbare</strain>
    </source>
</reference>
<reference evidence="2 3" key="3">
    <citation type="journal article" date="2013" name="Rice">
        <title>Improvement of the Oryza sativa Nipponbare reference genome using next generation sequence and optical map data.</title>
        <authorList>
            <person name="Kawahara Y."/>
            <person name="de la Bastide M."/>
            <person name="Hamilton J.P."/>
            <person name="Kanamori H."/>
            <person name="McCombie W.R."/>
            <person name="Ouyang S."/>
            <person name="Schwartz D.C."/>
            <person name="Tanaka T."/>
            <person name="Wu J."/>
            <person name="Zhou S."/>
            <person name="Childs K.L."/>
            <person name="Davidson R.M."/>
            <person name="Lin H."/>
            <person name="Quesada-Ocampo L."/>
            <person name="Vaillancourt B."/>
            <person name="Sakai H."/>
            <person name="Lee S.S."/>
            <person name="Kim J."/>
            <person name="Numa H."/>
            <person name="Itoh T."/>
            <person name="Buell C.R."/>
            <person name="Matsumoto T."/>
        </authorList>
    </citation>
    <scope>NUCLEOTIDE SEQUENCE [LARGE SCALE GENOMIC DNA]</scope>
    <source>
        <strain evidence="3">cv. Nipponbare</strain>
    </source>
</reference>
<organism evidence="2 3">
    <name type="scientific">Oryza sativa subsp. japonica</name>
    <name type="common">Rice</name>
    <dbReference type="NCBI Taxonomy" id="39947"/>
    <lineage>
        <taxon>Eukaryota</taxon>
        <taxon>Viridiplantae</taxon>
        <taxon>Streptophyta</taxon>
        <taxon>Embryophyta</taxon>
        <taxon>Tracheophyta</taxon>
        <taxon>Spermatophyta</taxon>
        <taxon>Magnoliopsida</taxon>
        <taxon>Liliopsida</taxon>
        <taxon>Poales</taxon>
        <taxon>Poaceae</taxon>
        <taxon>BOP clade</taxon>
        <taxon>Oryzoideae</taxon>
        <taxon>Oryzeae</taxon>
        <taxon>Oryzinae</taxon>
        <taxon>Oryza</taxon>
        <taxon>Oryza sativa</taxon>
    </lineage>
</organism>
<sequence length="131" mass="13096">MTAAASRVVGVEEAVAPAELGGALAGSSGSGSVMVVPMGEPKGAASMSSRASSAMGPSAPSYEPSGVSATGIRMLGLDDDSSDEEADTAAASTLARRRTRSRSDLAMARDVSRSARAQEDVFPFGVGDEIS</sequence>
<evidence type="ECO:0000313" key="3">
    <source>
        <dbReference type="Proteomes" id="UP000059680"/>
    </source>
</evidence>
<dbReference type="Proteomes" id="UP000059680">
    <property type="component" value="Chromosome 7"/>
</dbReference>
<dbReference type="EMBL" id="AP014963">
    <property type="protein sequence ID" value="BAT00987.1"/>
    <property type="molecule type" value="Genomic_DNA"/>
</dbReference>
<protein>
    <submittedName>
        <fullName evidence="2">Os07g0281351 protein</fullName>
    </submittedName>
</protein>
<dbReference type="PaxDb" id="39947-A0A0P0X4P2"/>
<evidence type="ECO:0000313" key="2">
    <source>
        <dbReference type="EMBL" id="BAT00987.1"/>
    </source>
</evidence>
<dbReference type="InParanoid" id="A0A0P0X4P2"/>
<feature type="compositionally biased region" description="Basic and acidic residues" evidence="1">
    <location>
        <begin position="110"/>
        <end position="119"/>
    </location>
</feature>
<feature type="compositionally biased region" description="Low complexity" evidence="1">
    <location>
        <begin position="8"/>
        <end position="61"/>
    </location>
</feature>
<feature type="region of interest" description="Disordered" evidence="1">
    <location>
        <begin position="1"/>
        <end position="131"/>
    </location>
</feature>
<dbReference type="FunCoup" id="A0A0P0X4P2">
    <property type="interactions" value="331"/>
</dbReference>
<accession>A0A0P0X4P2</accession>
<reference evidence="3" key="1">
    <citation type="journal article" date="2005" name="Nature">
        <title>The map-based sequence of the rice genome.</title>
        <authorList>
            <consortium name="International rice genome sequencing project (IRGSP)"/>
            <person name="Matsumoto T."/>
            <person name="Wu J."/>
            <person name="Kanamori H."/>
            <person name="Katayose Y."/>
            <person name="Fujisawa M."/>
            <person name="Namiki N."/>
            <person name="Mizuno H."/>
            <person name="Yamamoto K."/>
            <person name="Antonio B.A."/>
            <person name="Baba T."/>
            <person name="Sakata K."/>
            <person name="Nagamura Y."/>
            <person name="Aoki H."/>
            <person name="Arikawa K."/>
            <person name="Arita K."/>
            <person name="Bito T."/>
            <person name="Chiden Y."/>
            <person name="Fujitsuka N."/>
            <person name="Fukunaka R."/>
            <person name="Hamada M."/>
            <person name="Harada C."/>
            <person name="Hayashi A."/>
            <person name="Hijishita S."/>
            <person name="Honda M."/>
            <person name="Hosokawa S."/>
            <person name="Ichikawa Y."/>
            <person name="Idonuma A."/>
            <person name="Iijima M."/>
            <person name="Ikeda M."/>
            <person name="Ikeno M."/>
            <person name="Ito K."/>
            <person name="Ito S."/>
            <person name="Ito T."/>
            <person name="Ito Y."/>
            <person name="Ito Y."/>
            <person name="Iwabuchi A."/>
            <person name="Kamiya K."/>
            <person name="Karasawa W."/>
            <person name="Kurita K."/>
            <person name="Katagiri S."/>
            <person name="Kikuta A."/>
            <person name="Kobayashi H."/>
            <person name="Kobayashi N."/>
            <person name="Machita K."/>
            <person name="Maehara T."/>
            <person name="Masukawa M."/>
            <person name="Mizubayashi T."/>
            <person name="Mukai Y."/>
            <person name="Nagasaki H."/>
            <person name="Nagata Y."/>
            <person name="Naito S."/>
            <person name="Nakashima M."/>
            <person name="Nakama Y."/>
            <person name="Nakamichi Y."/>
            <person name="Nakamura M."/>
            <person name="Meguro A."/>
            <person name="Negishi M."/>
            <person name="Ohta I."/>
            <person name="Ohta T."/>
            <person name="Okamoto M."/>
            <person name="Ono N."/>
            <person name="Saji S."/>
            <person name="Sakaguchi M."/>
            <person name="Sakai K."/>
            <person name="Shibata M."/>
            <person name="Shimokawa T."/>
            <person name="Song J."/>
            <person name="Takazaki Y."/>
            <person name="Terasawa K."/>
            <person name="Tsugane M."/>
            <person name="Tsuji K."/>
            <person name="Ueda S."/>
            <person name="Waki K."/>
            <person name="Yamagata H."/>
            <person name="Yamamoto M."/>
            <person name="Yamamoto S."/>
            <person name="Yamane H."/>
            <person name="Yoshiki S."/>
            <person name="Yoshihara R."/>
            <person name="Yukawa K."/>
            <person name="Zhong H."/>
            <person name="Yano M."/>
            <person name="Yuan Q."/>
            <person name="Ouyang S."/>
            <person name="Liu J."/>
            <person name="Jones K.M."/>
            <person name="Gansberger K."/>
            <person name="Moffat K."/>
            <person name="Hill J."/>
            <person name="Bera J."/>
            <person name="Fadrosh D."/>
            <person name="Jin S."/>
            <person name="Johri S."/>
            <person name="Kim M."/>
            <person name="Overton L."/>
            <person name="Reardon M."/>
            <person name="Tsitrin T."/>
            <person name="Vuong H."/>
            <person name="Weaver B."/>
            <person name="Ciecko A."/>
            <person name="Tallon L."/>
            <person name="Jackson J."/>
            <person name="Pai G."/>
            <person name="Aken S.V."/>
            <person name="Utterback T."/>
            <person name="Reidmuller S."/>
            <person name="Feldblyum T."/>
            <person name="Hsiao J."/>
            <person name="Zismann V."/>
            <person name="Iobst S."/>
            <person name="de Vazeille A.R."/>
            <person name="Buell C.R."/>
            <person name="Ying K."/>
            <person name="Li Y."/>
            <person name="Lu T."/>
            <person name="Huang Y."/>
            <person name="Zhao Q."/>
            <person name="Feng Q."/>
            <person name="Zhang L."/>
            <person name="Zhu J."/>
            <person name="Weng Q."/>
            <person name="Mu J."/>
            <person name="Lu Y."/>
            <person name="Fan D."/>
            <person name="Liu Y."/>
            <person name="Guan J."/>
            <person name="Zhang Y."/>
            <person name="Yu S."/>
            <person name="Liu X."/>
            <person name="Zhang Y."/>
            <person name="Hong G."/>
            <person name="Han B."/>
            <person name="Choisne N."/>
            <person name="Demange N."/>
            <person name="Orjeda G."/>
            <person name="Samain S."/>
            <person name="Cattolico L."/>
            <person name="Pelletier E."/>
            <person name="Couloux A."/>
            <person name="Segurens B."/>
            <person name="Wincker P."/>
            <person name="D'Hont A."/>
            <person name="Scarpelli C."/>
            <person name="Weissenbach J."/>
            <person name="Salanoubat M."/>
            <person name="Quetier F."/>
            <person name="Yu Y."/>
            <person name="Kim H.R."/>
            <person name="Rambo T."/>
            <person name="Currie J."/>
            <person name="Collura K."/>
            <person name="Luo M."/>
            <person name="Yang T."/>
            <person name="Ammiraju J.S.S."/>
            <person name="Engler F."/>
            <person name="Soderlund C."/>
            <person name="Wing R.A."/>
            <person name="Palmer L.E."/>
            <person name="de la Bastide M."/>
            <person name="Spiegel L."/>
            <person name="Nascimento L."/>
            <person name="Zutavern T."/>
            <person name="O'Shaughnessy A."/>
            <person name="Dike S."/>
            <person name="Dedhia N."/>
            <person name="Preston R."/>
            <person name="Balija V."/>
            <person name="McCombie W.R."/>
            <person name="Chow T."/>
            <person name="Chen H."/>
            <person name="Chung M."/>
            <person name="Chen C."/>
            <person name="Shaw J."/>
            <person name="Wu H."/>
            <person name="Hsiao K."/>
            <person name="Chao Y."/>
            <person name="Chu M."/>
            <person name="Cheng C."/>
            <person name="Hour A."/>
            <person name="Lee P."/>
            <person name="Lin S."/>
            <person name="Lin Y."/>
            <person name="Liou J."/>
            <person name="Liu S."/>
            <person name="Hsing Y."/>
            <person name="Raghuvanshi S."/>
            <person name="Mohanty A."/>
            <person name="Bharti A.K."/>
            <person name="Gaur A."/>
            <person name="Gupta V."/>
            <person name="Kumar D."/>
            <person name="Ravi V."/>
            <person name="Vij S."/>
            <person name="Kapur A."/>
            <person name="Khurana P."/>
            <person name="Khurana P."/>
            <person name="Khurana J.P."/>
            <person name="Tyagi A.K."/>
            <person name="Gaikwad K."/>
            <person name="Singh A."/>
            <person name="Dalal V."/>
            <person name="Srivastava S."/>
            <person name="Dixit A."/>
            <person name="Pal A.K."/>
            <person name="Ghazi I.A."/>
            <person name="Yadav M."/>
            <person name="Pandit A."/>
            <person name="Bhargava A."/>
            <person name="Sureshbabu K."/>
            <person name="Batra K."/>
            <person name="Sharma T.R."/>
            <person name="Mohapatra T."/>
            <person name="Singh N.K."/>
            <person name="Messing J."/>
            <person name="Nelson A.B."/>
            <person name="Fuks G."/>
            <person name="Kavchok S."/>
            <person name="Keizer G."/>
            <person name="Linton E."/>
            <person name="Llaca V."/>
            <person name="Song R."/>
            <person name="Tanyolac B."/>
            <person name="Young S."/>
            <person name="Ho-Il K."/>
            <person name="Hahn J.H."/>
            <person name="Sangsakoo G."/>
            <person name="Vanavichit A."/>
            <person name="de Mattos Luiz.A.T."/>
            <person name="Zimmer P.D."/>
            <person name="Malone G."/>
            <person name="Dellagostin O."/>
            <person name="de Oliveira A.C."/>
            <person name="Bevan M."/>
            <person name="Bancroft I."/>
            <person name="Minx P."/>
            <person name="Cordum H."/>
            <person name="Wilson R."/>
            <person name="Cheng Z."/>
            <person name="Jin W."/>
            <person name="Jiang J."/>
            <person name="Leong S.A."/>
            <person name="Iwama H."/>
            <person name="Gojobori T."/>
            <person name="Itoh T."/>
            <person name="Niimura Y."/>
            <person name="Fujii Y."/>
            <person name="Habara T."/>
            <person name="Sakai H."/>
            <person name="Sato Y."/>
            <person name="Wilson G."/>
            <person name="Kumar K."/>
            <person name="McCouch S."/>
            <person name="Juretic N."/>
            <person name="Hoen D."/>
            <person name="Wright S."/>
            <person name="Bruskiewich R."/>
            <person name="Bureau T."/>
            <person name="Miyao A."/>
            <person name="Hirochika H."/>
            <person name="Nishikawa T."/>
            <person name="Kadowaki K."/>
            <person name="Sugiura M."/>
            <person name="Burr B."/>
            <person name="Sasaki T."/>
        </authorList>
    </citation>
    <scope>NUCLEOTIDE SEQUENCE [LARGE SCALE GENOMIC DNA]</scope>
    <source>
        <strain evidence="3">cv. Nipponbare</strain>
    </source>
</reference>